<feature type="signal peptide" evidence="3">
    <location>
        <begin position="1"/>
        <end position="18"/>
    </location>
</feature>
<dbReference type="Proteomes" id="UP000270094">
    <property type="component" value="Unassembled WGS sequence"/>
</dbReference>
<keyword evidence="6" id="KW-1185">Reference proteome</keyword>
<evidence type="ECO:0000256" key="3">
    <source>
        <dbReference type="RuleBase" id="RU361183"/>
    </source>
</evidence>
<dbReference type="PRINTS" id="PR00480">
    <property type="entry name" value="ASTACIN"/>
</dbReference>
<dbReference type="InterPro" id="IPR006026">
    <property type="entry name" value="Peptidase_Metallo"/>
</dbReference>
<keyword evidence="1" id="KW-1015">Disulfide bond</keyword>
<keyword evidence="2 3" id="KW-0479">Metal-binding</keyword>
<feature type="active site" evidence="2">
    <location>
        <position position="204"/>
    </location>
</feature>
<dbReference type="Gene3D" id="3.40.390.10">
    <property type="entry name" value="Collagenase (Catalytic Domain)"/>
    <property type="match status" value="1"/>
</dbReference>
<evidence type="ECO:0000313" key="5">
    <source>
        <dbReference type="EMBL" id="VDM68449.1"/>
    </source>
</evidence>
<feature type="binding site" evidence="2">
    <location>
        <position position="213"/>
    </location>
    <ligand>
        <name>Zn(2+)</name>
        <dbReference type="ChEBI" id="CHEBI:29105"/>
        <note>catalytic</note>
    </ligand>
</feature>
<keyword evidence="2 3" id="KW-0482">Metalloprotease</keyword>
<keyword evidence="2 3" id="KW-0645">Protease</keyword>
<reference evidence="5 6" key="1">
    <citation type="submission" date="2018-11" db="EMBL/GenBank/DDBJ databases">
        <authorList>
            <consortium name="Pathogen Informatics"/>
        </authorList>
    </citation>
    <scope>NUCLEOTIDE SEQUENCE [LARGE SCALE GENOMIC DNA]</scope>
</reference>
<gene>
    <name evidence="5" type="ORF">SVUK_LOCUS3447</name>
</gene>
<dbReference type="Pfam" id="PF01400">
    <property type="entry name" value="Astacin"/>
    <property type="match status" value="1"/>
</dbReference>
<proteinExistence type="predicted"/>
<dbReference type="GO" id="GO:0006508">
    <property type="term" value="P:proteolysis"/>
    <property type="evidence" value="ECO:0007669"/>
    <property type="project" value="UniProtKB-KW"/>
</dbReference>
<dbReference type="SMART" id="SM00235">
    <property type="entry name" value="ZnMc"/>
    <property type="match status" value="1"/>
</dbReference>
<comment type="cofactor">
    <cofactor evidence="2 3">
        <name>Zn(2+)</name>
        <dbReference type="ChEBI" id="CHEBI:29105"/>
    </cofactor>
    <text evidence="2 3">Binds 1 zinc ion per subunit.</text>
</comment>
<feature type="binding site" evidence="2">
    <location>
        <position position="203"/>
    </location>
    <ligand>
        <name>Zn(2+)</name>
        <dbReference type="ChEBI" id="CHEBI:29105"/>
        <note>catalytic</note>
    </ligand>
</feature>
<dbReference type="OrthoDB" id="291007at2759"/>
<feature type="domain" description="Peptidase M12A" evidence="4">
    <location>
        <begin position="111"/>
        <end position="247"/>
    </location>
</feature>
<accession>A0A3P7IN87</accession>
<keyword evidence="2 3" id="KW-0862">Zinc</keyword>
<sequence>MAVLLHLLLLSAVKSAIGAAGAISAKDVIDRSKPERETVLTSADFQRFSSLNDITKIGKDPPSKLRLRVRKSTCSGIKVKDDPTMGNKMEGDIAIEDLKKFVEDSNKLGRNAIRQAYRRWPNGEIPYTLSSQYGSYSRSVIAKAMQEYHDKTCVRFVPRDPIKHVDYIYIHPDDGCYSLVGKTGGRQPLSLDSGCIQVGTIVHELMHAVGFFHEQSSSHFTPYGNVPLENLPNKLKWIPDIGPLLQS</sequence>
<feature type="chain" id="PRO_5017847698" description="Metalloendopeptidase" evidence="3">
    <location>
        <begin position="19"/>
        <end position="247"/>
    </location>
</feature>
<evidence type="ECO:0000256" key="2">
    <source>
        <dbReference type="PROSITE-ProRule" id="PRU01211"/>
    </source>
</evidence>
<dbReference type="PANTHER" id="PTHR10127">
    <property type="entry name" value="DISCOIDIN, CUB, EGF, LAMININ , AND ZINC METALLOPROTEASE DOMAIN CONTAINING"/>
    <property type="match status" value="1"/>
</dbReference>
<evidence type="ECO:0000259" key="4">
    <source>
        <dbReference type="PROSITE" id="PS51864"/>
    </source>
</evidence>
<evidence type="ECO:0000256" key="1">
    <source>
        <dbReference type="ARBA" id="ARBA00023157"/>
    </source>
</evidence>
<keyword evidence="2 3" id="KW-0378">Hydrolase</keyword>
<dbReference type="GO" id="GO:0004222">
    <property type="term" value="F:metalloendopeptidase activity"/>
    <property type="evidence" value="ECO:0007669"/>
    <property type="project" value="UniProtKB-UniRule"/>
</dbReference>
<dbReference type="EC" id="3.4.24.-" evidence="3"/>
<name>A0A3P7IN87_STRVU</name>
<dbReference type="PANTHER" id="PTHR10127:SF818">
    <property type="entry name" value="ZINC METALLOPROTEINASE NAS-4"/>
    <property type="match status" value="1"/>
</dbReference>
<comment type="caution">
    <text evidence="2">Lacks conserved residue(s) required for the propagation of feature annotation.</text>
</comment>
<evidence type="ECO:0000313" key="6">
    <source>
        <dbReference type="Proteomes" id="UP000270094"/>
    </source>
</evidence>
<dbReference type="EMBL" id="UYYB01008851">
    <property type="protein sequence ID" value="VDM68449.1"/>
    <property type="molecule type" value="Genomic_DNA"/>
</dbReference>
<dbReference type="SUPFAM" id="SSF55486">
    <property type="entry name" value="Metalloproteases ('zincins'), catalytic domain"/>
    <property type="match status" value="1"/>
</dbReference>
<dbReference type="InterPro" id="IPR001506">
    <property type="entry name" value="Peptidase_M12A"/>
</dbReference>
<organism evidence="5 6">
    <name type="scientific">Strongylus vulgaris</name>
    <name type="common">Blood worm</name>
    <dbReference type="NCBI Taxonomy" id="40348"/>
    <lineage>
        <taxon>Eukaryota</taxon>
        <taxon>Metazoa</taxon>
        <taxon>Ecdysozoa</taxon>
        <taxon>Nematoda</taxon>
        <taxon>Chromadorea</taxon>
        <taxon>Rhabditida</taxon>
        <taxon>Rhabditina</taxon>
        <taxon>Rhabditomorpha</taxon>
        <taxon>Strongyloidea</taxon>
        <taxon>Strongylidae</taxon>
        <taxon>Strongylus</taxon>
    </lineage>
</organism>
<dbReference type="AlphaFoldDB" id="A0A3P7IN87"/>
<protein>
    <recommendedName>
        <fullName evidence="3">Metalloendopeptidase</fullName>
        <ecNumber evidence="3">3.4.24.-</ecNumber>
    </recommendedName>
</protein>
<dbReference type="PROSITE" id="PS51864">
    <property type="entry name" value="ASTACIN"/>
    <property type="match status" value="1"/>
</dbReference>
<feature type="binding site" evidence="2">
    <location>
        <position position="207"/>
    </location>
    <ligand>
        <name>Zn(2+)</name>
        <dbReference type="ChEBI" id="CHEBI:29105"/>
        <note>catalytic</note>
    </ligand>
</feature>
<dbReference type="GO" id="GO:0008270">
    <property type="term" value="F:zinc ion binding"/>
    <property type="evidence" value="ECO:0007669"/>
    <property type="project" value="UniProtKB-UniRule"/>
</dbReference>
<dbReference type="InterPro" id="IPR024079">
    <property type="entry name" value="MetalloPept_cat_dom_sf"/>
</dbReference>
<keyword evidence="3" id="KW-0732">Signal</keyword>